<keyword evidence="3" id="KW-1185">Reference proteome</keyword>
<name>A0A812N2Y3_SYMPI</name>
<organism evidence="2 3">
    <name type="scientific">Symbiodinium pilosum</name>
    <name type="common">Dinoflagellate</name>
    <dbReference type="NCBI Taxonomy" id="2952"/>
    <lineage>
        <taxon>Eukaryota</taxon>
        <taxon>Sar</taxon>
        <taxon>Alveolata</taxon>
        <taxon>Dinophyceae</taxon>
        <taxon>Suessiales</taxon>
        <taxon>Symbiodiniaceae</taxon>
        <taxon>Symbiodinium</taxon>
    </lineage>
</organism>
<feature type="compositionally biased region" description="Basic and acidic residues" evidence="1">
    <location>
        <begin position="329"/>
        <end position="340"/>
    </location>
</feature>
<proteinExistence type="predicted"/>
<evidence type="ECO:0000313" key="3">
    <source>
        <dbReference type="Proteomes" id="UP000649617"/>
    </source>
</evidence>
<feature type="compositionally biased region" description="Polar residues" evidence="1">
    <location>
        <begin position="27"/>
        <end position="49"/>
    </location>
</feature>
<gene>
    <name evidence="2" type="ORF">SPIL2461_LOCUS6393</name>
</gene>
<reference evidence="2" key="1">
    <citation type="submission" date="2021-02" db="EMBL/GenBank/DDBJ databases">
        <authorList>
            <person name="Dougan E. K."/>
            <person name="Rhodes N."/>
            <person name="Thang M."/>
            <person name="Chan C."/>
        </authorList>
    </citation>
    <scope>NUCLEOTIDE SEQUENCE</scope>
</reference>
<feature type="compositionally biased region" description="Basic and acidic residues" evidence="1">
    <location>
        <begin position="350"/>
        <end position="366"/>
    </location>
</feature>
<feature type="region of interest" description="Disordered" evidence="1">
    <location>
        <begin position="308"/>
        <end position="366"/>
    </location>
</feature>
<feature type="region of interest" description="Disordered" evidence="1">
    <location>
        <begin position="25"/>
        <end position="81"/>
    </location>
</feature>
<dbReference type="AlphaFoldDB" id="A0A812N2Y3"/>
<evidence type="ECO:0000313" key="2">
    <source>
        <dbReference type="EMBL" id="CAE7284747.1"/>
    </source>
</evidence>
<accession>A0A812N2Y3</accession>
<comment type="caution">
    <text evidence="2">The sequence shown here is derived from an EMBL/GenBank/DDBJ whole genome shotgun (WGS) entry which is preliminary data.</text>
</comment>
<feature type="compositionally biased region" description="Basic residues" evidence="1">
    <location>
        <begin position="492"/>
        <end position="502"/>
    </location>
</feature>
<sequence>MATDSPDSRPTLDFDMLANADTLVMTGRSSTESFESTSKDSSMPENQGEQAAPAAKDSAAPASAAVPSEVPPTTAKHAGGDPKVDMEVAITNFACHQGLPKAEVTEGMVQRSKEGVYYWATLKLDCSARGPGAQAMGRQFKYRPDMKAAYNVLLDSMKADFRRAWIATKSFDFTTTTRSTTNAFRKRREEIGRFVTKLQLEVILGGSDKEEATQQDFCVLYNDWLKTETYFWVETLVSTSCTTTWMNTVTVESREAAQGSWTQKVQECKAIRAFAAIKQKKPNDVTLAEIEKTDLGVKGYADLYDRCPSAAPKPGGDGSAAKPGGKKRSAPEGEEPKPADDAPGNPGNDKPGKAAKRDNTASVKEKEVRELLALEQSSDNTMSSIATSMAQEPQWWLWARDAVNLYKQERTEVLKIYVDKPWFQDFKVAALSPKETQKVKKALGQDYVGKLVEYITVLGPKIQSMAQAAFQVEHMARAKRTTAESLNQRSAPKSKAKAKGKAKSGPARRASSKSLEGAGA</sequence>
<feature type="region of interest" description="Disordered" evidence="1">
    <location>
        <begin position="479"/>
        <end position="520"/>
    </location>
</feature>
<feature type="compositionally biased region" description="Low complexity" evidence="1">
    <location>
        <begin position="51"/>
        <end position="72"/>
    </location>
</feature>
<dbReference type="OrthoDB" id="423643at2759"/>
<dbReference type="EMBL" id="CAJNIZ010009599">
    <property type="protein sequence ID" value="CAE7284747.1"/>
    <property type="molecule type" value="Genomic_DNA"/>
</dbReference>
<dbReference type="Proteomes" id="UP000649617">
    <property type="component" value="Unassembled WGS sequence"/>
</dbReference>
<evidence type="ECO:0000256" key="1">
    <source>
        <dbReference type="SAM" id="MobiDB-lite"/>
    </source>
</evidence>
<protein>
    <submittedName>
        <fullName evidence="2">Uncharacterized protein</fullName>
    </submittedName>
</protein>